<keyword evidence="9" id="KW-1185">Reference proteome</keyword>
<dbReference type="CDD" id="cd09923">
    <property type="entry name" value="SH2_SOCS_family"/>
    <property type="match status" value="1"/>
</dbReference>
<dbReference type="InterPro" id="IPR036860">
    <property type="entry name" value="SH2_dom_sf"/>
</dbReference>
<dbReference type="GO" id="GO:0035556">
    <property type="term" value="P:intracellular signal transduction"/>
    <property type="evidence" value="ECO:0007669"/>
    <property type="project" value="InterPro"/>
</dbReference>
<feature type="domain" description="SH2" evidence="6">
    <location>
        <begin position="103"/>
        <end position="215"/>
    </location>
</feature>
<evidence type="ECO:0000259" key="6">
    <source>
        <dbReference type="PROSITE" id="PS50001"/>
    </source>
</evidence>
<evidence type="ECO:0000313" key="8">
    <source>
        <dbReference type="EMBL" id="VEN36225.1"/>
    </source>
</evidence>
<keyword evidence="4 5" id="KW-0727">SH2 domain</keyword>
<feature type="domain" description="SOCS box" evidence="7">
    <location>
        <begin position="210"/>
        <end position="264"/>
    </location>
</feature>
<dbReference type="PANTHER" id="PTHR10155:SF16">
    <property type="entry name" value="SUPPRESSOR OF CYTOKINE SIGNALING 2"/>
    <property type="match status" value="1"/>
</dbReference>
<keyword evidence="3" id="KW-0833">Ubl conjugation pathway</keyword>
<dbReference type="InterPro" id="IPR001496">
    <property type="entry name" value="SOCS_box"/>
</dbReference>
<dbReference type="InterPro" id="IPR000980">
    <property type="entry name" value="SH2"/>
</dbReference>
<dbReference type="SUPFAM" id="SSF55550">
    <property type="entry name" value="SH2 domain"/>
    <property type="match status" value="1"/>
</dbReference>
<evidence type="ECO:0000256" key="5">
    <source>
        <dbReference type="PROSITE-ProRule" id="PRU00191"/>
    </source>
</evidence>
<dbReference type="SMART" id="SM00252">
    <property type="entry name" value="SH2"/>
    <property type="match status" value="1"/>
</dbReference>
<reference evidence="8 9" key="1">
    <citation type="submission" date="2019-01" db="EMBL/GenBank/DDBJ databases">
        <authorList>
            <person name="Sayadi A."/>
        </authorList>
    </citation>
    <scope>NUCLEOTIDE SEQUENCE [LARGE SCALE GENOMIC DNA]</scope>
</reference>
<dbReference type="PROSITE" id="PS50225">
    <property type="entry name" value="SOCS"/>
    <property type="match status" value="1"/>
</dbReference>
<dbReference type="GO" id="GO:0009968">
    <property type="term" value="P:negative regulation of signal transduction"/>
    <property type="evidence" value="ECO:0007669"/>
    <property type="project" value="UniProtKB-KW"/>
</dbReference>
<evidence type="ECO:0000256" key="4">
    <source>
        <dbReference type="ARBA" id="ARBA00022999"/>
    </source>
</evidence>
<dbReference type="Gene3D" id="3.30.505.10">
    <property type="entry name" value="SH2 domain"/>
    <property type="match status" value="1"/>
</dbReference>
<organism evidence="8 9">
    <name type="scientific">Callosobruchus maculatus</name>
    <name type="common">Southern cowpea weevil</name>
    <name type="synonym">Pulse bruchid</name>
    <dbReference type="NCBI Taxonomy" id="64391"/>
    <lineage>
        <taxon>Eukaryota</taxon>
        <taxon>Metazoa</taxon>
        <taxon>Ecdysozoa</taxon>
        <taxon>Arthropoda</taxon>
        <taxon>Hexapoda</taxon>
        <taxon>Insecta</taxon>
        <taxon>Pterygota</taxon>
        <taxon>Neoptera</taxon>
        <taxon>Endopterygota</taxon>
        <taxon>Coleoptera</taxon>
        <taxon>Polyphaga</taxon>
        <taxon>Cucujiformia</taxon>
        <taxon>Chrysomeloidea</taxon>
        <taxon>Chrysomelidae</taxon>
        <taxon>Bruchinae</taxon>
        <taxon>Bruchini</taxon>
        <taxon>Callosobruchus</taxon>
    </lineage>
</organism>
<dbReference type="GO" id="GO:0046935">
    <property type="term" value="F:1-phosphatidylinositol-3-kinase regulator activity"/>
    <property type="evidence" value="ECO:0007669"/>
    <property type="project" value="TreeGrafter"/>
</dbReference>
<dbReference type="PRINTS" id="PR00401">
    <property type="entry name" value="SH2DOMAIN"/>
</dbReference>
<proteinExistence type="predicted"/>
<evidence type="ECO:0000256" key="1">
    <source>
        <dbReference type="ARBA" id="ARBA00022604"/>
    </source>
</evidence>
<dbReference type="OrthoDB" id="10063348at2759"/>
<accession>A0A653BLP8</accession>
<dbReference type="Proteomes" id="UP000410492">
    <property type="component" value="Unassembled WGS sequence"/>
</dbReference>
<protein>
    <submittedName>
        <fullName evidence="8">Uncharacterized protein</fullName>
    </submittedName>
</protein>
<dbReference type="InterPro" id="IPR036036">
    <property type="entry name" value="SOCS_box-like_dom_sf"/>
</dbReference>
<dbReference type="PROSITE" id="PS50001">
    <property type="entry name" value="SH2"/>
    <property type="match status" value="1"/>
</dbReference>
<name>A0A653BLP8_CALMS</name>
<evidence type="ECO:0000259" key="7">
    <source>
        <dbReference type="PROSITE" id="PS50225"/>
    </source>
</evidence>
<dbReference type="AlphaFoldDB" id="A0A653BLP8"/>
<dbReference type="SUPFAM" id="SSF158235">
    <property type="entry name" value="SOCS box-like"/>
    <property type="match status" value="1"/>
</dbReference>
<dbReference type="PANTHER" id="PTHR10155">
    <property type="entry name" value="PHOSPHATIDYLINOSITOL 3-KINASE REGULATORY SUBUNIT"/>
    <property type="match status" value="1"/>
</dbReference>
<dbReference type="EMBL" id="CAACVG010002225">
    <property type="protein sequence ID" value="VEN36225.1"/>
    <property type="molecule type" value="Genomic_DNA"/>
</dbReference>
<evidence type="ECO:0000313" key="9">
    <source>
        <dbReference type="Proteomes" id="UP000410492"/>
    </source>
</evidence>
<evidence type="ECO:0000256" key="2">
    <source>
        <dbReference type="ARBA" id="ARBA00022700"/>
    </source>
</evidence>
<sequence>MLGCSSSAVCPKCKHEFECCGGARRWLSGGGIVAAAPDPPLFPTPSEAVASPSTPLAFLLPPFASGPAAPQPTPLQVVPPPQDTDTELQRLSDTVRALRQSGWYYEGLGHRESDDLLKGTEPGTFLVRDSSDPRYLFSLSVQTTRGPTSVRLHYVRGYFRLDAQAHLQPAMPLFPSVMHLVEHYVGQSKFCTNSPQVWVDSMGKWYSPILLRRPLRRRESPASLKHLARMAVQQGLREGGGKSPPAALELPASLAAYLDEYPFTL</sequence>
<keyword evidence="1" id="KW-0341">Growth regulation</keyword>
<dbReference type="Pfam" id="PF00017">
    <property type="entry name" value="SH2"/>
    <property type="match status" value="1"/>
</dbReference>
<dbReference type="GO" id="GO:0005942">
    <property type="term" value="C:phosphatidylinositol 3-kinase complex"/>
    <property type="evidence" value="ECO:0007669"/>
    <property type="project" value="TreeGrafter"/>
</dbReference>
<dbReference type="GO" id="GO:0046854">
    <property type="term" value="P:phosphatidylinositol phosphate biosynthetic process"/>
    <property type="evidence" value="ECO:0007669"/>
    <property type="project" value="TreeGrafter"/>
</dbReference>
<gene>
    <name evidence="8" type="ORF">CALMAC_LOCUS1907</name>
</gene>
<evidence type="ECO:0000256" key="3">
    <source>
        <dbReference type="ARBA" id="ARBA00022786"/>
    </source>
</evidence>
<keyword evidence="2" id="KW-0734">Signal transduction inhibitor</keyword>